<comment type="subcellular location">
    <subcellularLocation>
        <location evidence="1">Secreted</location>
    </subcellularLocation>
</comment>
<feature type="domain" description="CFEM" evidence="7">
    <location>
        <begin position="1"/>
        <end position="104"/>
    </location>
</feature>
<dbReference type="Proteomes" id="UP000308197">
    <property type="component" value="Unassembled WGS sequence"/>
</dbReference>
<keyword evidence="2" id="KW-0964">Secreted</keyword>
<dbReference type="AlphaFoldDB" id="A0A5C3NS81"/>
<evidence type="ECO:0000256" key="5">
    <source>
        <dbReference type="SAM" id="MobiDB-lite"/>
    </source>
</evidence>
<evidence type="ECO:0000259" key="7">
    <source>
        <dbReference type="PROSITE" id="PS52012"/>
    </source>
</evidence>
<feature type="chain" id="PRO_5022740996" description="CFEM domain-containing protein" evidence="6">
    <location>
        <begin position="21"/>
        <end position="222"/>
    </location>
</feature>
<keyword evidence="3 6" id="KW-0732">Signal</keyword>
<evidence type="ECO:0000256" key="2">
    <source>
        <dbReference type="ARBA" id="ARBA00022525"/>
    </source>
</evidence>
<proteinExistence type="predicted"/>
<feature type="signal peptide" evidence="6">
    <location>
        <begin position="1"/>
        <end position="20"/>
    </location>
</feature>
<feature type="region of interest" description="Disordered" evidence="5">
    <location>
        <begin position="154"/>
        <end position="201"/>
    </location>
</feature>
<sequence length="222" mass="21343">MHASILLFAALSAAVPAVDAQGDGCAETCVQELVAGCDTITDPNCVCGGGSTVDACIQSNCSSTEQQLFSSISSSICAAAITHSPCSVHAASQAASLTIPTSVSLTLPPVSLSFTTVPTASLPSVSVPSVSSLPSRSLSGTSLTTIVTSALSSTMPSLSSGLSQSSSGTSGTSSGTGSGTSTSTSTSASGSQTSNAARAGREDVAVGRAGAVGVGVAFVGLL</sequence>
<dbReference type="Pfam" id="PF05730">
    <property type="entry name" value="CFEM"/>
    <property type="match status" value="1"/>
</dbReference>
<evidence type="ECO:0000256" key="1">
    <source>
        <dbReference type="ARBA" id="ARBA00004613"/>
    </source>
</evidence>
<organism evidence="8 9">
    <name type="scientific">Polyporus arcularius HHB13444</name>
    <dbReference type="NCBI Taxonomy" id="1314778"/>
    <lineage>
        <taxon>Eukaryota</taxon>
        <taxon>Fungi</taxon>
        <taxon>Dikarya</taxon>
        <taxon>Basidiomycota</taxon>
        <taxon>Agaricomycotina</taxon>
        <taxon>Agaricomycetes</taxon>
        <taxon>Polyporales</taxon>
        <taxon>Polyporaceae</taxon>
        <taxon>Polyporus</taxon>
    </lineage>
</organism>
<gene>
    <name evidence="8" type="ORF">K466DRAFT_10703</name>
</gene>
<dbReference type="GO" id="GO:0005576">
    <property type="term" value="C:extracellular region"/>
    <property type="evidence" value="ECO:0007669"/>
    <property type="project" value="UniProtKB-SubCell"/>
</dbReference>
<evidence type="ECO:0000256" key="6">
    <source>
        <dbReference type="SAM" id="SignalP"/>
    </source>
</evidence>
<dbReference type="PROSITE" id="PS52012">
    <property type="entry name" value="CFEM"/>
    <property type="match status" value="1"/>
</dbReference>
<keyword evidence="9" id="KW-1185">Reference proteome</keyword>
<evidence type="ECO:0000256" key="4">
    <source>
        <dbReference type="ARBA" id="ARBA00023157"/>
    </source>
</evidence>
<reference evidence="8 9" key="1">
    <citation type="journal article" date="2019" name="Nat. Ecol. Evol.">
        <title>Megaphylogeny resolves global patterns of mushroom evolution.</title>
        <authorList>
            <person name="Varga T."/>
            <person name="Krizsan K."/>
            <person name="Foldi C."/>
            <person name="Dima B."/>
            <person name="Sanchez-Garcia M."/>
            <person name="Sanchez-Ramirez S."/>
            <person name="Szollosi G.J."/>
            <person name="Szarkandi J.G."/>
            <person name="Papp V."/>
            <person name="Albert L."/>
            <person name="Andreopoulos W."/>
            <person name="Angelini C."/>
            <person name="Antonin V."/>
            <person name="Barry K.W."/>
            <person name="Bougher N.L."/>
            <person name="Buchanan P."/>
            <person name="Buyck B."/>
            <person name="Bense V."/>
            <person name="Catcheside P."/>
            <person name="Chovatia M."/>
            <person name="Cooper J."/>
            <person name="Damon W."/>
            <person name="Desjardin D."/>
            <person name="Finy P."/>
            <person name="Geml J."/>
            <person name="Haridas S."/>
            <person name="Hughes K."/>
            <person name="Justo A."/>
            <person name="Karasinski D."/>
            <person name="Kautmanova I."/>
            <person name="Kiss B."/>
            <person name="Kocsube S."/>
            <person name="Kotiranta H."/>
            <person name="LaButti K.M."/>
            <person name="Lechner B.E."/>
            <person name="Liimatainen K."/>
            <person name="Lipzen A."/>
            <person name="Lukacs Z."/>
            <person name="Mihaltcheva S."/>
            <person name="Morgado L.N."/>
            <person name="Niskanen T."/>
            <person name="Noordeloos M.E."/>
            <person name="Ohm R.A."/>
            <person name="Ortiz-Santana B."/>
            <person name="Ovrebo C."/>
            <person name="Racz N."/>
            <person name="Riley R."/>
            <person name="Savchenko A."/>
            <person name="Shiryaev A."/>
            <person name="Soop K."/>
            <person name="Spirin V."/>
            <person name="Szebenyi C."/>
            <person name="Tomsovsky M."/>
            <person name="Tulloss R.E."/>
            <person name="Uehling J."/>
            <person name="Grigoriev I.V."/>
            <person name="Vagvolgyi C."/>
            <person name="Papp T."/>
            <person name="Martin F.M."/>
            <person name="Miettinen O."/>
            <person name="Hibbett D.S."/>
            <person name="Nagy L.G."/>
        </authorList>
    </citation>
    <scope>NUCLEOTIDE SEQUENCE [LARGE SCALE GENOMIC DNA]</scope>
    <source>
        <strain evidence="8 9">HHB13444</strain>
    </source>
</reference>
<name>A0A5C3NS81_9APHY</name>
<evidence type="ECO:0000256" key="3">
    <source>
        <dbReference type="ARBA" id="ARBA00022729"/>
    </source>
</evidence>
<evidence type="ECO:0000313" key="9">
    <source>
        <dbReference type="Proteomes" id="UP000308197"/>
    </source>
</evidence>
<dbReference type="InterPro" id="IPR008427">
    <property type="entry name" value="Extracellular_membr_CFEM_dom"/>
</dbReference>
<feature type="compositionally biased region" description="Low complexity" evidence="5">
    <location>
        <begin position="154"/>
        <end position="198"/>
    </location>
</feature>
<keyword evidence="4" id="KW-1015">Disulfide bond</keyword>
<dbReference type="InParanoid" id="A0A5C3NS81"/>
<evidence type="ECO:0000313" key="8">
    <source>
        <dbReference type="EMBL" id="TFK79599.1"/>
    </source>
</evidence>
<accession>A0A5C3NS81</accession>
<protein>
    <recommendedName>
        <fullName evidence="7">CFEM domain-containing protein</fullName>
    </recommendedName>
</protein>
<dbReference type="EMBL" id="ML211986">
    <property type="protein sequence ID" value="TFK79599.1"/>
    <property type="molecule type" value="Genomic_DNA"/>
</dbReference>